<dbReference type="OrthoDB" id="426293at2759"/>
<dbReference type="PANTHER" id="PTHR24185:SF1">
    <property type="entry name" value="CALCIUM-INDEPENDENT PHOSPHOLIPASE A2-GAMMA"/>
    <property type="match status" value="1"/>
</dbReference>
<dbReference type="GO" id="GO:0019369">
    <property type="term" value="P:arachidonate metabolic process"/>
    <property type="evidence" value="ECO:0007669"/>
    <property type="project" value="TreeGrafter"/>
</dbReference>
<dbReference type="Gene3D" id="3.40.1090.10">
    <property type="entry name" value="Cytosolic phospholipase A2 catalytic domain"/>
    <property type="match status" value="1"/>
</dbReference>
<evidence type="ECO:0000256" key="1">
    <source>
        <dbReference type="ARBA" id="ARBA00022801"/>
    </source>
</evidence>
<dbReference type="InterPro" id="IPR016035">
    <property type="entry name" value="Acyl_Trfase/lysoPLipase"/>
</dbReference>
<accession>X0HWX0</accession>
<sequence>MSGGSKQPLRVLSLDGGGIRGLSSLMILAKVMEKIPTRQRGEEAKPCDHFRCITGAGMGGVLALLLGCLKLTVSQCMTEYWKLSSLILQKEGCGAAPPLFDIRKLEMVMKQIVRKYHPGGLPLKDPKRATK</sequence>
<dbReference type="PROSITE" id="PS51635">
    <property type="entry name" value="PNPLA"/>
    <property type="match status" value="1"/>
</dbReference>
<evidence type="ECO:0000256" key="2">
    <source>
        <dbReference type="ARBA" id="ARBA00022963"/>
    </source>
</evidence>
<comment type="caution">
    <text evidence="4">Lacks conserved residue(s) required for the propagation of feature annotation.</text>
</comment>
<dbReference type="PANTHER" id="PTHR24185">
    <property type="entry name" value="CALCIUM-INDEPENDENT PHOSPHOLIPASE A2-GAMMA"/>
    <property type="match status" value="1"/>
</dbReference>
<feature type="short sequence motif" description="GXGXXG" evidence="4">
    <location>
        <begin position="16"/>
        <end position="21"/>
    </location>
</feature>
<keyword evidence="1" id="KW-0378">Hydrolase</keyword>
<dbReference type="GO" id="GO:0046486">
    <property type="term" value="P:glycerolipid metabolic process"/>
    <property type="evidence" value="ECO:0007669"/>
    <property type="project" value="UniProtKB-ARBA"/>
</dbReference>
<feature type="domain" description="PNPLA" evidence="5">
    <location>
        <begin position="12"/>
        <end position="131"/>
    </location>
</feature>
<protein>
    <recommendedName>
        <fullName evidence="5">PNPLA domain-containing protein</fullName>
    </recommendedName>
</protein>
<dbReference type="GO" id="GO:0016020">
    <property type="term" value="C:membrane"/>
    <property type="evidence" value="ECO:0007669"/>
    <property type="project" value="TreeGrafter"/>
</dbReference>
<reference evidence="6" key="2">
    <citation type="submission" date="2012-05" db="EMBL/GenBank/DDBJ databases">
        <title>The Genome Annotation of Fusarium oxysporum PHW808.</title>
        <authorList>
            <consortium name="The Broad Institute Genomics Platform"/>
            <person name="Ma L.-J."/>
            <person name="Corby-Kistler H."/>
            <person name="Broz K."/>
            <person name="Gale L.R."/>
            <person name="Jonkers W."/>
            <person name="O'Donnell K."/>
            <person name="Ploetz R."/>
            <person name="Steinberg C."/>
            <person name="Schwartz D.C."/>
            <person name="VanEtten H."/>
            <person name="Zhou S."/>
            <person name="Young S.K."/>
            <person name="Zeng Q."/>
            <person name="Gargeya S."/>
            <person name="Fitzgerald M."/>
            <person name="Abouelleil A."/>
            <person name="Alvarado L."/>
            <person name="Chapman S.B."/>
            <person name="Gainer-Dewar J."/>
            <person name="Goldberg J."/>
            <person name="Griggs A."/>
            <person name="Gujja S."/>
            <person name="Hansen M."/>
            <person name="Howarth C."/>
            <person name="Imamovic A."/>
            <person name="Ireland A."/>
            <person name="Larimer J."/>
            <person name="McCowan C."/>
            <person name="Murphy C."/>
            <person name="Pearson M."/>
            <person name="Poon T.W."/>
            <person name="Priest M."/>
            <person name="Roberts A."/>
            <person name="Saif S."/>
            <person name="Shea T."/>
            <person name="Sykes S."/>
            <person name="Wortman J."/>
            <person name="Nusbaum C."/>
            <person name="Birren B."/>
        </authorList>
    </citation>
    <scope>NUCLEOTIDE SEQUENCE</scope>
    <source>
        <strain evidence="6">54008</strain>
    </source>
</reference>
<dbReference type="GO" id="GO:0047499">
    <property type="term" value="F:calcium-independent phospholipase A2 activity"/>
    <property type="evidence" value="ECO:0007669"/>
    <property type="project" value="TreeGrafter"/>
</dbReference>
<gene>
    <name evidence="6" type="ORF">FOPG_18138</name>
</gene>
<evidence type="ECO:0000313" key="6">
    <source>
        <dbReference type="EMBL" id="EXL65639.1"/>
    </source>
</evidence>
<keyword evidence="3" id="KW-0443">Lipid metabolism</keyword>
<dbReference type="InterPro" id="IPR002641">
    <property type="entry name" value="PNPLA_dom"/>
</dbReference>
<dbReference type="Proteomes" id="UP000030676">
    <property type="component" value="Unassembled WGS sequence"/>
</dbReference>
<name>X0HWX0_FUSOX</name>
<reference evidence="6" key="1">
    <citation type="submission" date="2011-11" db="EMBL/GenBank/DDBJ databases">
        <title>The Genome Sequence of Fusarium oxysporum PHW808.</title>
        <authorList>
            <consortium name="The Broad Institute Genome Sequencing Platform"/>
            <person name="Ma L.-J."/>
            <person name="Gale L.R."/>
            <person name="Schwartz D.C."/>
            <person name="Zhou S."/>
            <person name="Corby-Kistler H."/>
            <person name="Young S.K."/>
            <person name="Zeng Q."/>
            <person name="Gargeya S."/>
            <person name="Fitzgerald M."/>
            <person name="Haas B."/>
            <person name="Abouelleil A."/>
            <person name="Alvarado L."/>
            <person name="Arachchi H.M."/>
            <person name="Berlin A."/>
            <person name="Brown A."/>
            <person name="Chapman S.B."/>
            <person name="Chen Z."/>
            <person name="Dunbar C."/>
            <person name="Freedman E."/>
            <person name="Gearin G."/>
            <person name="Goldberg J."/>
            <person name="Griggs A."/>
            <person name="Gujja S."/>
            <person name="Heiman D."/>
            <person name="Howarth C."/>
            <person name="Larson L."/>
            <person name="Lui A."/>
            <person name="MacDonald P.J.P."/>
            <person name="Montmayeur A."/>
            <person name="Murphy C."/>
            <person name="Neiman D."/>
            <person name="Pearson M."/>
            <person name="Priest M."/>
            <person name="Roberts A."/>
            <person name="Saif S."/>
            <person name="Shea T."/>
            <person name="Shenoy N."/>
            <person name="Sisk P."/>
            <person name="Stolte C."/>
            <person name="Sykes S."/>
            <person name="Wortman J."/>
            <person name="Nusbaum C."/>
            <person name="Birren B."/>
        </authorList>
    </citation>
    <scope>NUCLEOTIDE SEQUENCE [LARGE SCALE GENOMIC DNA]</scope>
    <source>
        <strain evidence="6">54008</strain>
    </source>
</reference>
<dbReference type="SUPFAM" id="SSF52151">
    <property type="entry name" value="FabD/lysophospholipase-like"/>
    <property type="match status" value="1"/>
</dbReference>
<feature type="non-terminal residue" evidence="6">
    <location>
        <position position="131"/>
    </location>
</feature>
<evidence type="ECO:0000259" key="5">
    <source>
        <dbReference type="PROSITE" id="PS51635"/>
    </source>
</evidence>
<dbReference type="HOGENOM" id="CLU_000288_144_4_1"/>
<proteinExistence type="predicted"/>
<dbReference type="EMBL" id="JH659125">
    <property type="protein sequence ID" value="EXL65639.1"/>
    <property type="molecule type" value="Genomic_DNA"/>
</dbReference>
<dbReference type="GO" id="GO:0016042">
    <property type="term" value="P:lipid catabolic process"/>
    <property type="evidence" value="ECO:0007669"/>
    <property type="project" value="UniProtKB-KW"/>
</dbReference>
<dbReference type="AlphaFoldDB" id="X0HWX0"/>
<evidence type="ECO:0000256" key="4">
    <source>
        <dbReference type="PROSITE-ProRule" id="PRU01161"/>
    </source>
</evidence>
<organism evidence="6">
    <name type="scientific">Fusarium oxysporum f. sp. conglutinans race 2 54008</name>
    <dbReference type="NCBI Taxonomy" id="1089457"/>
    <lineage>
        <taxon>Eukaryota</taxon>
        <taxon>Fungi</taxon>
        <taxon>Dikarya</taxon>
        <taxon>Ascomycota</taxon>
        <taxon>Pezizomycotina</taxon>
        <taxon>Sordariomycetes</taxon>
        <taxon>Hypocreomycetidae</taxon>
        <taxon>Hypocreales</taxon>
        <taxon>Nectriaceae</taxon>
        <taxon>Fusarium</taxon>
        <taxon>Fusarium oxysporum species complex</taxon>
    </lineage>
</organism>
<keyword evidence="2" id="KW-0442">Lipid degradation</keyword>
<dbReference type="Pfam" id="PF01734">
    <property type="entry name" value="Patatin"/>
    <property type="match status" value="1"/>
</dbReference>
<evidence type="ECO:0000256" key="3">
    <source>
        <dbReference type="ARBA" id="ARBA00023098"/>
    </source>
</evidence>